<gene>
    <name evidence="2" type="ORF">SFMTTN_2117</name>
</gene>
<dbReference type="InterPro" id="IPR046366">
    <property type="entry name" value="MPAB"/>
</dbReference>
<dbReference type="PANTHER" id="PTHR36124:SF1">
    <property type="entry name" value="ER-BOUND OXYGENASE MPAB_MPAB'_RUBBER OXYGENASE CATALYTIC DOMAIN-CONTAINING PROTEIN"/>
    <property type="match status" value="1"/>
</dbReference>
<sequence>MKQRLRDQIRGLDPVRDHQRIVYLDVCFEFPFDTTRALEFALFRTYCVPDISALLDRTGEFGRCPQKRYDDTDLIISEMMEWGYDSARGSAALARMNRIHSHFRIANEDFLYVLSTFVFEPIRWNARFGWRTMCEQERLALFYFWREVGERMGIREIPKTCAAFERYNVEYEHTHFMFAESNRRIGTATRELFASWFPALLRPVVRHVIYALLDEPVRHAFDFPKPLPGLRATVVGALRLRALALRFMPARRQPRLRTQMTHPSYPAGYQLDQIGPAYMTQAKSPPSDPQA</sequence>
<keyword evidence="3" id="KW-1185">Reference proteome</keyword>
<dbReference type="PANTHER" id="PTHR36124">
    <property type="match status" value="1"/>
</dbReference>
<name>A0A401JFD6_9PROT</name>
<proteinExistence type="predicted"/>
<reference evidence="2 3" key="1">
    <citation type="journal article" date="2019" name="Front. Microbiol.">
        <title>Genomes of Neutrophilic Sulfur-Oxidizing Chemolithoautotrophs Representing 9 Proteobacterial Species From 8 Genera.</title>
        <authorList>
            <person name="Watanabe T."/>
            <person name="Kojima H."/>
            <person name="Umezawa K."/>
            <person name="Hori C."/>
            <person name="Takasuka T.E."/>
            <person name="Kato Y."/>
            <person name="Fukui M."/>
        </authorList>
    </citation>
    <scope>NUCLEOTIDE SEQUENCE [LARGE SCALE GENOMIC DNA]</scope>
    <source>
        <strain evidence="2 3">TTN</strain>
    </source>
</reference>
<evidence type="ECO:0000313" key="2">
    <source>
        <dbReference type="EMBL" id="GBL46304.1"/>
    </source>
</evidence>
<accession>A0A401JFD6</accession>
<protein>
    <recommendedName>
        <fullName evidence="1">ER-bound oxygenase mpaB/mpaB'/Rubber oxygenase catalytic domain-containing protein</fullName>
    </recommendedName>
</protein>
<dbReference type="RefSeq" id="WP_189836369.1">
    <property type="nucleotide sequence ID" value="NZ_BGOW01000017.1"/>
</dbReference>
<dbReference type="InterPro" id="IPR018713">
    <property type="entry name" value="MPAB/Lcp_cat_dom"/>
</dbReference>
<evidence type="ECO:0000313" key="3">
    <source>
        <dbReference type="Proteomes" id="UP000286806"/>
    </source>
</evidence>
<evidence type="ECO:0000259" key="1">
    <source>
        <dbReference type="Pfam" id="PF09995"/>
    </source>
</evidence>
<dbReference type="GO" id="GO:0016491">
    <property type="term" value="F:oxidoreductase activity"/>
    <property type="evidence" value="ECO:0007669"/>
    <property type="project" value="InterPro"/>
</dbReference>
<comment type="caution">
    <text evidence="2">The sequence shown here is derived from an EMBL/GenBank/DDBJ whole genome shotgun (WGS) entry which is preliminary data.</text>
</comment>
<dbReference type="Pfam" id="PF09995">
    <property type="entry name" value="MPAB_Lcp_cat"/>
    <property type="match status" value="1"/>
</dbReference>
<dbReference type="Proteomes" id="UP000286806">
    <property type="component" value="Unassembled WGS sequence"/>
</dbReference>
<dbReference type="EMBL" id="BGOW01000017">
    <property type="protein sequence ID" value="GBL46304.1"/>
    <property type="molecule type" value="Genomic_DNA"/>
</dbReference>
<dbReference type="AlphaFoldDB" id="A0A401JFD6"/>
<organism evidence="2 3">
    <name type="scientific">Sulfuriferula multivorans</name>
    <dbReference type="NCBI Taxonomy" id="1559896"/>
    <lineage>
        <taxon>Bacteria</taxon>
        <taxon>Pseudomonadati</taxon>
        <taxon>Pseudomonadota</taxon>
        <taxon>Betaproteobacteria</taxon>
        <taxon>Nitrosomonadales</taxon>
        <taxon>Sulfuricellaceae</taxon>
        <taxon>Sulfuriferula</taxon>
    </lineage>
</organism>
<feature type="domain" description="ER-bound oxygenase mpaB/mpaB'/Rubber oxygenase catalytic" evidence="1">
    <location>
        <begin position="65"/>
        <end position="235"/>
    </location>
</feature>